<dbReference type="GO" id="GO:0003677">
    <property type="term" value="F:DNA binding"/>
    <property type="evidence" value="ECO:0007669"/>
    <property type="project" value="UniProtKB-KW"/>
</dbReference>
<evidence type="ECO:0000256" key="3">
    <source>
        <dbReference type="ARBA" id="ARBA00022763"/>
    </source>
</evidence>
<dbReference type="Proteomes" id="UP000752013">
    <property type="component" value="Unassembled WGS sequence"/>
</dbReference>
<keyword evidence="6" id="KW-0269">Exonuclease</keyword>
<keyword evidence="1" id="KW-0540">Nuclease</keyword>
<dbReference type="GO" id="GO:0004386">
    <property type="term" value="F:helicase activity"/>
    <property type="evidence" value="ECO:0007669"/>
    <property type="project" value="UniProtKB-KW"/>
</dbReference>
<dbReference type="PANTHER" id="PTHR30591:SF1">
    <property type="entry name" value="RECBCD ENZYME SUBUNIT RECC"/>
    <property type="match status" value="1"/>
</dbReference>
<dbReference type="Gene3D" id="3.40.50.300">
    <property type="entry name" value="P-loop containing nucleotide triphosphate hydrolases"/>
    <property type="match status" value="2"/>
</dbReference>
<evidence type="ECO:0000256" key="2">
    <source>
        <dbReference type="ARBA" id="ARBA00022741"/>
    </source>
</evidence>
<evidence type="ECO:0000256" key="7">
    <source>
        <dbReference type="ARBA" id="ARBA00022840"/>
    </source>
</evidence>
<dbReference type="Pfam" id="PF04257">
    <property type="entry name" value="Exonuc_V_gamma"/>
    <property type="match status" value="1"/>
</dbReference>
<dbReference type="InterPro" id="IPR027417">
    <property type="entry name" value="P-loop_NTPase"/>
</dbReference>
<proteinExistence type="predicted"/>
<evidence type="ECO:0000313" key="11">
    <source>
        <dbReference type="Proteomes" id="UP000752013"/>
    </source>
</evidence>
<evidence type="ECO:0000256" key="4">
    <source>
        <dbReference type="ARBA" id="ARBA00022801"/>
    </source>
</evidence>
<dbReference type="SUPFAM" id="SSF52540">
    <property type="entry name" value="P-loop containing nucleoside triphosphate hydrolases"/>
    <property type="match status" value="2"/>
</dbReference>
<dbReference type="GO" id="GO:0140097">
    <property type="term" value="F:catalytic activity, acting on DNA"/>
    <property type="evidence" value="ECO:0007669"/>
    <property type="project" value="UniProtKB-ARBA"/>
</dbReference>
<evidence type="ECO:0000256" key="9">
    <source>
        <dbReference type="ARBA" id="ARBA00023204"/>
    </source>
</evidence>
<dbReference type="Gene3D" id="3.40.50.10930">
    <property type="match status" value="1"/>
</dbReference>
<evidence type="ECO:0000256" key="8">
    <source>
        <dbReference type="ARBA" id="ARBA00023125"/>
    </source>
</evidence>
<comment type="caution">
    <text evidence="10">The sequence shown here is derived from an EMBL/GenBank/DDBJ whole genome shotgun (WGS) entry which is preliminary data.</text>
</comment>
<evidence type="ECO:0000256" key="6">
    <source>
        <dbReference type="ARBA" id="ARBA00022839"/>
    </source>
</evidence>
<keyword evidence="11" id="KW-1185">Reference proteome</keyword>
<organism evidence="10 11">
    <name type="scientific">Entomospira nematocerorum</name>
    <dbReference type="NCBI Taxonomy" id="2719987"/>
    <lineage>
        <taxon>Bacteria</taxon>
        <taxon>Pseudomonadati</taxon>
        <taxon>Spirochaetota</taxon>
        <taxon>Spirochaetia</taxon>
        <taxon>Spirochaetales</taxon>
        <taxon>Spirochaetaceae</taxon>
        <taxon>Entomospira</taxon>
    </lineage>
</organism>
<keyword evidence="9" id="KW-0234">DNA repair</keyword>
<gene>
    <name evidence="10" type="ORF">HCT46_05995</name>
</gene>
<keyword evidence="4" id="KW-0378">Hydrolase</keyword>
<dbReference type="InterPro" id="IPR013986">
    <property type="entry name" value="DExx_box_DNA_helicase_dom_sf"/>
</dbReference>
<dbReference type="GO" id="GO:0004527">
    <property type="term" value="F:exonuclease activity"/>
    <property type="evidence" value="ECO:0007669"/>
    <property type="project" value="UniProtKB-KW"/>
</dbReference>
<dbReference type="GO" id="GO:0006310">
    <property type="term" value="P:DNA recombination"/>
    <property type="evidence" value="ECO:0007669"/>
    <property type="project" value="TreeGrafter"/>
</dbReference>
<dbReference type="AlphaFoldDB" id="A0A968GCV5"/>
<keyword evidence="7" id="KW-0067">ATP-binding</keyword>
<dbReference type="GO" id="GO:0006281">
    <property type="term" value="P:DNA repair"/>
    <property type="evidence" value="ECO:0007669"/>
    <property type="project" value="UniProtKB-KW"/>
</dbReference>
<dbReference type="RefSeq" id="WP_167703872.1">
    <property type="nucleotide sequence ID" value="NZ_CP118168.1"/>
</dbReference>
<dbReference type="PANTHER" id="PTHR30591">
    <property type="entry name" value="RECBCD ENZYME SUBUNIT RECC"/>
    <property type="match status" value="1"/>
</dbReference>
<keyword evidence="3" id="KW-0227">DNA damage</keyword>
<reference evidence="10" key="1">
    <citation type="submission" date="2020-03" db="EMBL/GenBank/DDBJ databases">
        <title>Spirochaetal bacteria isolated from arthropods constitute a novel genus Entomospira genus novum within the order Spirochaetales.</title>
        <authorList>
            <person name="Grana-Miraglia L."/>
            <person name="Sikutova S."/>
            <person name="Fingerle V."/>
            <person name="Sing A."/>
            <person name="Castillo-Ramirez S."/>
            <person name="Margos G."/>
            <person name="Rudolf I."/>
        </authorList>
    </citation>
    <scope>NUCLEOTIDE SEQUENCE</scope>
    <source>
        <strain evidence="10">BR208</strain>
    </source>
</reference>
<sequence length="1141" mass="132943">MACHILFINQLSQIFTSSFKEVFDPHHIWFSRSLFVEDLLVITQNKQIKEWLVRTSAKTFGIAPFTINQCQLSDQAIRQLLQNIEGIEDLFQFTRHDVSGKRQVLFVDDLRLIIYKYLEERILENDPDFQSIIDYVVVHHISGHKGSHLRDTRLFALAATLTTLLEEYSSRYQDLISSWRAGKLYKQHDHNEHWQYRMWFDLLGGPDAPFTLASDVIRYVLENKLPYKGDLRKIIIVGTPFLNNLHHQFFTHLSNYVDLYILAYSSVNIFDKSYEESIFDRQYAGALLEYKDFLDAEKLFYHVWLEPRKGESTLSQIQQGITFHDMTNTIDIDNQKSIQIFGCAEPMREVEIAKDQILAILQNNAGVMLEDICIVMSDPVVYSPYLQFLFTSAHQEIRIPLQFDEILASAHLPLSYQLITEILSLVGTRFKRSQIFDLLRNPLILERIELDDSEKEVWLHFCDEHQVAWGFNAQQREEEIQFYSEEVASDASDVFTWLKAFTSYLQVYIYMEESSVEERSFSFEEAQCIGKLIHFIHTLYYTLYHMTHSQYTLEEWIGELEPALAQFLPDTDARNGNIKLFRSLSEIATTVGNLSYFKDGGKLPFSVIIELLKEAMNRELERNIYDRSGQSGGILCAPVSALRVVPYRYMIFLGMSENNYPSREQDMTSGYSLSEYFEKAFIMKRSNNERASFLETVLLAQERVLIFYQASDRRTGERIELSSVVVDLFHQAKLEVENPQGFGLGSEELSVMYPLHSFHASLFQGESGSHYSYHRLSLLYAQAYYDCVQQKNIVNLDFSSYKPEYSSIDIKALAKFIMNPLTASLQYHLGRNDFDDVREVADDEIYVLQKKTAKKLLQRVMKQAIGQQSTVKTPSILDHVWSDAITRGDVVESSYSLEGHYEYYQQFGSALIASLEKEQWTTELGEQTSKRWSFTVDLSSFDDIPNNSVELYGTFGSLYCNTQKKSCYHHAIVDYHKITEQKTTKVSLGYQMEQVISWYLLNSLLALDECGERLHGSVAQFLEKEWKDVECTIYRYIPDTFLSREDICLLLKYYYHNIEHPLWMTTSMWLDLQEKGSTDGTITKSYYKIRNKEDIKDKIVKGIEPQLQLLGIDIETFLANELKEEEETMMEFLWDKFISIF</sequence>
<keyword evidence="5" id="KW-0347">Helicase</keyword>
<evidence type="ECO:0000256" key="1">
    <source>
        <dbReference type="ARBA" id="ARBA00022722"/>
    </source>
</evidence>
<keyword evidence="8" id="KW-0238">DNA-binding</keyword>
<evidence type="ECO:0000256" key="5">
    <source>
        <dbReference type="ARBA" id="ARBA00022806"/>
    </source>
</evidence>
<dbReference type="Gene3D" id="1.10.10.160">
    <property type="match status" value="1"/>
</dbReference>
<dbReference type="GO" id="GO:0005524">
    <property type="term" value="F:ATP binding"/>
    <property type="evidence" value="ECO:0007669"/>
    <property type="project" value="UniProtKB-KW"/>
</dbReference>
<protein>
    <submittedName>
        <fullName evidence="10">Exodeoxyribonuclease V subunit gamma</fullName>
    </submittedName>
</protein>
<accession>A0A968GCV5</accession>
<keyword evidence="2" id="KW-0547">Nucleotide-binding</keyword>
<evidence type="ECO:0000313" key="10">
    <source>
        <dbReference type="EMBL" id="NIZ47459.1"/>
    </source>
</evidence>
<dbReference type="EMBL" id="JAATLK010000001">
    <property type="protein sequence ID" value="NIZ47459.1"/>
    <property type="molecule type" value="Genomic_DNA"/>
</dbReference>
<name>A0A968GCV5_9SPIO</name>